<dbReference type="GO" id="GO:0000781">
    <property type="term" value="C:chromosome, telomeric region"/>
    <property type="evidence" value="ECO:0007669"/>
    <property type="project" value="UniProtKB-SubCell"/>
</dbReference>
<dbReference type="GO" id="GO:0007004">
    <property type="term" value="P:telomere maintenance via telomerase"/>
    <property type="evidence" value="ECO:0007669"/>
    <property type="project" value="TreeGrafter"/>
</dbReference>
<dbReference type="GO" id="GO:0046872">
    <property type="term" value="F:metal ion binding"/>
    <property type="evidence" value="ECO:0007669"/>
    <property type="project" value="UniProtKB-KW"/>
</dbReference>
<keyword evidence="1" id="KW-0779">Telomere</keyword>
<dbReference type="PANTHER" id="PTHR12066:SF0">
    <property type="entry name" value="TELOMERASE REVERSE TRANSCRIPTASE"/>
    <property type="match status" value="1"/>
</dbReference>
<sequence length="117" mass="13794">MKMHHYLRQWGINVKKHNKFIQNTVQRMLKYTYTTMRNKATNRVAKASGGRCEVSEVQVIWLGTHAFFTVFSRKPHAYPQLVAWLQFQLSLPRNQRLKKQFNGIVKDGLQTLTLLSF</sequence>
<gene>
    <name evidence="2" type="ORF">LAESUDRAFT_651052</name>
</gene>
<reference evidence="2 3" key="1">
    <citation type="journal article" date="2016" name="Mol. Biol. Evol.">
        <title>Comparative Genomics of Early-Diverging Mushroom-Forming Fungi Provides Insights into the Origins of Lignocellulose Decay Capabilities.</title>
        <authorList>
            <person name="Nagy L.G."/>
            <person name="Riley R."/>
            <person name="Tritt A."/>
            <person name="Adam C."/>
            <person name="Daum C."/>
            <person name="Floudas D."/>
            <person name="Sun H."/>
            <person name="Yadav J.S."/>
            <person name="Pangilinan J."/>
            <person name="Larsson K.H."/>
            <person name="Matsuura K."/>
            <person name="Barry K."/>
            <person name="Labutti K."/>
            <person name="Kuo R."/>
            <person name="Ohm R.A."/>
            <person name="Bhattacharya S.S."/>
            <person name="Shirouzu T."/>
            <person name="Yoshinaga Y."/>
            <person name="Martin F.M."/>
            <person name="Grigoriev I.V."/>
            <person name="Hibbett D.S."/>
        </authorList>
    </citation>
    <scope>NUCLEOTIDE SEQUENCE [LARGE SCALE GENOMIC DNA]</scope>
    <source>
        <strain evidence="2 3">93-53</strain>
    </source>
</reference>
<accession>A0A165EU85</accession>
<keyword evidence="1" id="KW-0808">Transferase</keyword>
<dbReference type="GO" id="GO:0042162">
    <property type="term" value="F:telomeric DNA binding"/>
    <property type="evidence" value="ECO:0007669"/>
    <property type="project" value="TreeGrafter"/>
</dbReference>
<proteinExistence type="inferred from homology"/>
<dbReference type="STRING" id="1314785.A0A165EU85"/>
<dbReference type="GeneID" id="63821309"/>
<dbReference type="InParanoid" id="A0A165EU85"/>
<protein>
    <recommendedName>
        <fullName evidence="1">Telomerase reverse transcriptase</fullName>
        <ecNumber evidence="1">2.7.7.49</ecNumber>
    </recommendedName>
    <alternativeName>
        <fullName evidence="1">Telomerase catalytic subunit</fullName>
    </alternativeName>
</protein>
<dbReference type="RefSeq" id="XP_040765513.1">
    <property type="nucleotide sequence ID" value="XM_040904279.1"/>
</dbReference>
<keyword evidence="1" id="KW-0460">Magnesium</keyword>
<dbReference type="GO" id="GO:0070034">
    <property type="term" value="F:telomerase RNA binding"/>
    <property type="evidence" value="ECO:0007669"/>
    <property type="project" value="TreeGrafter"/>
</dbReference>
<dbReference type="Proteomes" id="UP000076871">
    <property type="component" value="Unassembled WGS sequence"/>
</dbReference>
<comment type="subcellular location">
    <subcellularLocation>
        <location evidence="1">Nucleus</location>
    </subcellularLocation>
    <subcellularLocation>
        <location evidence="1">Chromosome</location>
        <location evidence="1">Telomere</location>
    </subcellularLocation>
</comment>
<keyword evidence="1" id="KW-0548">Nucleotidyltransferase</keyword>
<evidence type="ECO:0000313" key="3">
    <source>
        <dbReference type="Proteomes" id="UP000076871"/>
    </source>
</evidence>
<dbReference type="GO" id="GO:0003720">
    <property type="term" value="F:telomerase activity"/>
    <property type="evidence" value="ECO:0007669"/>
    <property type="project" value="InterPro"/>
</dbReference>
<keyword evidence="1" id="KW-0539">Nucleus</keyword>
<keyword evidence="1" id="KW-0695">RNA-directed DNA polymerase</keyword>
<comment type="similarity">
    <text evidence="1">Belongs to the reverse transcriptase family. Telomerase subfamily.</text>
</comment>
<dbReference type="Gene3D" id="1.10.357.90">
    <property type="match status" value="1"/>
</dbReference>
<dbReference type="InterPro" id="IPR003545">
    <property type="entry name" value="Telomerase_RT"/>
</dbReference>
<evidence type="ECO:0000256" key="1">
    <source>
        <dbReference type="RuleBase" id="RU365061"/>
    </source>
</evidence>
<comment type="function">
    <text evidence="1">Telomerase is a ribonucleoprotein enzyme essential for the replication of chromosome termini in most eukaryotes. It elongates telomeres. It is a reverse transcriptase that adds simple sequence repeats to chromosome ends by copying a template sequence within the RNA component of the enzyme.</text>
</comment>
<dbReference type="AlphaFoldDB" id="A0A165EU85"/>
<keyword evidence="1" id="KW-0158">Chromosome</keyword>
<dbReference type="EC" id="2.7.7.49" evidence="1"/>
<organism evidence="2 3">
    <name type="scientific">Laetiporus sulphureus 93-53</name>
    <dbReference type="NCBI Taxonomy" id="1314785"/>
    <lineage>
        <taxon>Eukaryota</taxon>
        <taxon>Fungi</taxon>
        <taxon>Dikarya</taxon>
        <taxon>Basidiomycota</taxon>
        <taxon>Agaricomycotina</taxon>
        <taxon>Agaricomycetes</taxon>
        <taxon>Polyporales</taxon>
        <taxon>Laetiporus</taxon>
    </lineage>
</organism>
<keyword evidence="3" id="KW-1185">Reference proteome</keyword>
<dbReference type="EMBL" id="KV427618">
    <property type="protein sequence ID" value="KZT07773.1"/>
    <property type="molecule type" value="Genomic_DNA"/>
</dbReference>
<dbReference type="PANTHER" id="PTHR12066">
    <property type="entry name" value="TELOMERASE REVERSE TRANSCRIPTASE"/>
    <property type="match status" value="1"/>
</dbReference>
<name>A0A165EU85_9APHY</name>
<evidence type="ECO:0000313" key="2">
    <source>
        <dbReference type="EMBL" id="KZT07773.1"/>
    </source>
</evidence>
<keyword evidence="1" id="KW-0479">Metal-binding</keyword>
<dbReference type="GO" id="GO:0000333">
    <property type="term" value="C:telomerase catalytic core complex"/>
    <property type="evidence" value="ECO:0007669"/>
    <property type="project" value="TreeGrafter"/>
</dbReference>
<dbReference type="OrthoDB" id="289721at2759"/>
<comment type="catalytic activity">
    <reaction evidence="1">
        <text>DNA(n) + a 2'-deoxyribonucleoside 5'-triphosphate = DNA(n+1) + diphosphate</text>
        <dbReference type="Rhea" id="RHEA:22508"/>
        <dbReference type="Rhea" id="RHEA-COMP:17339"/>
        <dbReference type="Rhea" id="RHEA-COMP:17340"/>
        <dbReference type="ChEBI" id="CHEBI:33019"/>
        <dbReference type="ChEBI" id="CHEBI:61560"/>
        <dbReference type="ChEBI" id="CHEBI:173112"/>
        <dbReference type="EC" id="2.7.7.49"/>
    </reaction>
</comment>